<reference evidence="13 14" key="1">
    <citation type="submission" date="2024-05" db="EMBL/GenBank/DDBJ databases">
        <authorList>
            <person name="Wallberg A."/>
        </authorList>
    </citation>
    <scope>NUCLEOTIDE SEQUENCE [LARGE SCALE GENOMIC DNA]</scope>
</reference>
<organism evidence="13 14">
    <name type="scientific">Meganyctiphanes norvegica</name>
    <name type="common">Northern krill</name>
    <name type="synonym">Thysanopoda norvegica</name>
    <dbReference type="NCBI Taxonomy" id="48144"/>
    <lineage>
        <taxon>Eukaryota</taxon>
        <taxon>Metazoa</taxon>
        <taxon>Ecdysozoa</taxon>
        <taxon>Arthropoda</taxon>
        <taxon>Crustacea</taxon>
        <taxon>Multicrustacea</taxon>
        <taxon>Malacostraca</taxon>
        <taxon>Eumalacostraca</taxon>
        <taxon>Eucarida</taxon>
        <taxon>Euphausiacea</taxon>
        <taxon>Euphausiidae</taxon>
        <taxon>Meganyctiphanes</taxon>
    </lineage>
</organism>
<evidence type="ECO:0000256" key="7">
    <source>
        <dbReference type="ARBA" id="ARBA00023242"/>
    </source>
</evidence>
<dbReference type="GO" id="GO:0008380">
    <property type="term" value="P:RNA splicing"/>
    <property type="evidence" value="ECO:0007669"/>
    <property type="project" value="UniProtKB-KW"/>
</dbReference>
<evidence type="ECO:0000256" key="9">
    <source>
        <dbReference type="ARBA" id="ARBA00041083"/>
    </source>
</evidence>
<keyword evidence="7" id="KW-0539">Nucleus</keyword>
<dbReference type="GO" id="GO:0006397">
    <property type="term" value="P:mRNA processing"/>
    <property type="evidence" value="ECO:0007669"/>
    <property type="project" value="UniProtKB-KW"/>
</dbReference>
<dbReference type="GO" id="GO:0005737">
    <property type="term" value="C:cytoplasm"/>
    <property type="evidence" value="ECO:0007669"/>
    <property type="project" value="InterPro"/>
</dbReference>
<dbReference type="GO" id="GO:0003723">
    <property type="term" value="F:RNA binding"/>
    <property type="evidence" value="ECO:0007669"/>
    <property type="project" value="InterPro"/>
</dbReference>
<dbReference type="CDD" id="cd20399">
    <property type="entry name" value="Tudor_SPF30"/>
    <property type="match status" value="1"/>
</dbReference>
<evidence type="ECO:0000256" key="2">
    <source>
        <dbReference type="ARBA" id="ARBA00004408"/>
    </source>
</evidence>
<evidence type="ECO:0000256" key="5">
    <source>
        <dbReference type="ARBA" id="ARBA00022728"/>
    </source>
</evidence>
<dbReference type="EMBL" id="CAXKWB010001211">
    <property type="protein sequence ID" value="CAL4063664.1"/>
    <property type="molecule type" value="Genomic_DNA"/>
</dbReference>
<evidence type="ECO:0000313" key="13">
    <source>
        <dbReference type="EMBL" id="CAL4063664.1"/>
    </source>
</evidence>
<gene>
    <name evidence="13" type="ORF">MNOR_LOCUS3519</name>
</gene>
<evidence type="ECO:0000256" key="6">
    <source>
        <dbReference type="ARBA" id="ARBA00023187"/>
    </source>
</evidence>
<evidence type="ECO:0000256" key="4">
    <source>
        <dbReference type="ARBA" id="ARBA00022664"/>
    </source>
</evidence>
<sequence>MAEDLISSLQTYKIQLEQVEAALTSDPSNAELLKLKDDLTEVITLTKNLIETQIGSLAIAGVGEKETVDADDIPIKQWRPGMECSAPWSEDGQWYDAVIDSITDDGFVAVTFDGFNNTDVTKASLLRERKPVEKRSAQAAGFSRESEKNKKKEMENQRVHAKKRKQKKHDRQKQIEEAHEADKAKWQAFASKTKKLKGVTKNSIFATPEAANGRVGIGTCGIGGRPMTEYSAAEKWRKGT</sequence>
<dbReference type="Pfam" id="PF06003">
    <property type="entry name" value="SMN_Tudor"/>
    <property type="match status" value="1"/>
</dbReference>
<dbReference type="InterPro" id="IPR010304">
    <property type="entry name" value="SMN_Tudor"/>
</dbReference>
<dbReference type="Proteomes" id="UP001497623">
    <property type="component" value="Unassembled WGS sequence"/>
</dbReference>
<dbReference type="GO" id="GO:0071011">
    <property type="term" value="C:precatalytic spliceosome"/>
    <property type="evidence" value="ECO:0007669"/>
    <property type="project" value="TreeGrafter"/>
</dbReference>
<comment type="caution">
    <text evidence="13">The sequence shown here is derived from an EMBL/GenBank/DDBJ whole genome shotgun (WGS) entry which is preliminary data.</text>
</comment>
<dbReference type="PANTHER" id="PTHR13681:SF26">
    <property type="entry name" value="SURVIVAL OF MOTOR NEURON-RELATED-SPLICING FACTOR 30"/>
    <property type="match status" value="1"/>
</dbReference>
<feature type="compositionally biased region" description="Basic and acidic residues" evidence="11">
    <location>
        <begin position="172"/>
        <end position="183"/>
    </location>
</feature>
<keyword evidence="4" id="KW-0507">mRNA processing</keyword>
<dbReference type="GO" id="GO:0000381">
    <property type="term" value="P:regulation of alternative mRNA splicing, via spliceosome"/>
    <property type="evidence" value="ECO:0007669"/>
    <property type="project" value="TreeGrafter"/>
</dbReference>
<evidence type="ECO:0000256" key="11">
    <source>
        <dbReference type="SAM" id="MobiDB-lite"/>
    </source>
</evidence>
<dbReference type="GO" id="GO:0016607">
    <property type="term" value="C:nuclear speck"/>
    <property type="evidence" value="ECO:0007669"/>
    <property type="project" value="UniProtKB-SubCell"/>
</dbReference>
<dbReference type="PANTHER" id="PTHR13681">
    <property type="entry name" value="SURVIVAL OF MOTOR NEURON-RELATED-SPLICING FACTOR 30-RELATED"/>
    <property type="match status" value="1"/>
</dbReference>
<dbReference type="PROSITE" id="PS50304">
    <property type="entry name" value="TUDOR"/>
    <property type="match status" value="1"/>
</dbReference>
<accession>A0AAV2PQT2</accession>
<proteinExistence type="inferred from homology"/>
<feature type="domain" description="Tudor" evidence="12">
    <location>
        <begin position="77"/>
        <end position="136"/>
    </location>
</feature>
<protein>
    <recommendedName>
        <fullName evidence="9">Survival of motor neuron-related-splicing factor 30</fullName>
    </recommendedName>
    <alternativeName>
        <fullName evidence="10">Survival motor neuron domain-containing protein 1</fullName>
    </alternativeName>
</protein>
<comment type="function">
    <text evidence="8">Involved in spliceosome assembly.</text>
</comment>
<dbReference type="AlphaFoldDB" id="A0AAV2PQT2"/>
<dbReference type="SUPFAM" id="SSF63748">
    <property type="entry name" value="Tudor/PWWP/MBT"/>
    <property type="match status" value="1"/>
</dbReference>
<feature type="region of interest" description="Disordered" evidence="11">
    <location>
        <begin position="130"/>
        <end position="183"/>
    </location>
</feature>
<dbReference type="Gene3D" id="2.30.30.140">
    <property type="match status" value="1"/>
</dbReference>
<evidence type="ECO:0000313" key="14">
    <source>
        <dbReference type="Proteomes" id="UP001497623"/>
    </source>
</evidence>
<feature type="compositionally biased region" description="Basic and acidic residues" evidence="11">
    <location>
        <begin position="144"/>
        <end position="158"/>
    </location>
</feature>
<evidence type="ECO:0000256" key="1">
    <source>
        <dbReference type="ARBA" id="ARBA00004324"/>
    </source>
</evidence>
<keyword evidence="5" id="KW-0747">Spliceosome</keyword>
<keyword evidence="6" id="KW-0508">mRNA splicing</keyword>
<feature type="non-terminal residue" evidence="13">
    <location>
        <position position="240"/>
    </location>
</feature>
<evidence type="ECO:0000256" key="3">
    <source>
        <dbReference type="ARBA" id="ARBA00005371"/>
    </source>
</evidence>
<feature type="compositionally biased region" description="Basic residues" evidence="11">
    <location>
        <begin position="159"/>
        <end position="171"/>
    </location>
</feature>
<evidence type="ECO:0000259" key="12">
    <source>
        <dbReference type="PROSITE" id="PS50304"/>
    </source>
</evidence>
<dbReference type="SMART" id="SM00333">
    <property type="entry name" value="TUDOR"/>
    <property type="match status" value="1"/>
</dbReference>
<comment type="similarity">
    <text evidence="3">Belongs to the SMN family.</text>
</comment>
<name>A0AAV2PQT2_MEGNR</name>
<dbReference type="InterPro" id="IPR002999">
    <property type="entry name" value="Tudor"/>
</dbReference>
<evidence type="ECO:0000256" key="8">
    <source>
        <dbReference type="ARBA" id="ARBA00037618"/>
    </source>
</evidence>
<comment type="subcellular location">
    <subcellularLocation>
        <location evidence="1">Nucleus speckle</location>
    </subcellularLocation>
    <subcellularLocation>
        <location evidence="2">Nucleus</location>
        <location evidence="2">Cajal body</location>
    </subcellularLocation>
</comment>
<dbReference type="GO" id="GO:0015030">
    <property type="term" value="C:Cajal body"/>
    <property type="evidence" value="ECO:0007669"/>
    <property type="project" value="UniProtKB-SubCell"/>
</dbReference>
<evidence type="ECO:0000256" key="10">
    <source>
        <dbReference type="ARBA" id="ARBA00042567"/>
    </source>
</evidence>
<keyword evidence="14" id="KW-1185">Reference proteome</keyword>